<gene>
    <name evidence="1" type="ORF">KQX54_019747</name>
</gene>
<organism evidence="1 2">
    <name type="scientific">Cotesia glomerata</name>
    <name type="common">Lepidopteran parasitic wasp</name>
    <name type="synonym">Apanteles glomeratus</name>
    <dbReference type="NCBI Taxonomy" id="32391"/>
    <lineage>
        <taxon>Eukaryota</taxon>
        <taxon>Metazoa</taxon>
        <taxon>Ecdysozoa</taxon>
        <taxon>Arthropoda</taxon>
        <taxon>Hexapoda</taxon>
        <taxon>Insecta</taxon>
        <taxon>Pterygota</taxon>
        <taxon>Neoptera</taxon>
        <taxon>Endopterygota</taxon>
        <taxon>Hymenoptera</taxon>
        <taxon>Apocrita</taxon>
        <taxon>Ichneumonoidea</taxon>
        <taxon>Braconidae</taxon>
        <taxon>Microgastrinae</taxon>
        <taxon>Cotesia</taxon>
    </lineage>
</organism>
<evidence type="ECO:0000313" key="2">
    <source>
        <dbReference type="Proteomes" id="UP000826195"/>
    </source>
</evidence>
<comment type="caution">
    <text evidence="1">The sequence shown here is derived from an EMBL/GenBank/DDBJ whole genome shotgun (WGS) entry which is preliminary data.</text>
</comment>
<dbReference type="Proteomes" id="UP000826195">
    <property type="component" value="Unassembled WGS sequence"/>
</dbReference>
<reference evidence="1 2" key="1">
    <citation type="journal article" date="2021" name="J. Hered.">
        <title>A chromosome-level genome assembly of the parasitoid wasp, Cotesia glomerata (Hymenoptera: Braconidae).</title>
        <authorList>
            <person name="Pinto B.J."/>
            <person name="Weis J.J."/>
            <person name="Gamble T."/>
            <person name="Ode P.J."/>
            <person name="Paul R."/>
            <person name="Zaspel J.M."/>
        </authorList>
    </citation>
    <scope>NUCLEOTIDE SEQUENCE [LARGE SCALE GENOMIC DNA]</scope>
    <source>
        <strain evidence="1">CgM1</strain>
    </source>
</reference>
<proteinExistence type="predicted"/>
<keyword evidence="2" id="KW-1185">Reference proteome</keyword>
<name>A0AAV7IJV4_COTGL</name>
<sequence length="219" mass="25000">MRWRTFSTRTSVVGIPNFHPDAVSPAYNAIPSRLRSHSLRSPLSAPSRARISVFPEYFWVFRCLKRILTSDELFFKVLTPNRAVNENSSNSSRFPRIWSSLGSRFVHGSPRSSRVNFVCGEPQLLGAWIIQLNYSRQEHSVRNVRCLSKKTWTRGLTSILYSQFSIWFTILETDSCSPPADVLTFVSDRSILTFGCTDQSSQIQVVNTTNDFNSIHRST</sequence>
<accession>A0AAV7IJV4</accession>
<evidence type="ECO:0000313" key="1">
    <source>
        <dbReference type="EMBL" id="KAH0561831.1"/>
    </source>
</evidence>
<dbReference type="AlphaFoldDB" id="A0AAV7IJV4"/>
<dbReference type="EMBL" id="JAHXZJ010000374">
    <property type="protein sequence ID" value="KAH0561831.1"/>
    <property type="molecule type" value="Genomic_DNA"/>
</dbReference>
<protein>
    <submittedName>
        <fullName evidence="1">Uncharacterized protein</fullName>
    </submittedName>
</protein>